<accession>A0A0D2GRD1</accession>
<dbReference type="InterPro" id="IPR046670">
    <property type="entry name" value="DUF6540"/>
</dbReference>
<dbReference type="VEuPathDB" id="FungiDB:Z520_12174"/>
<dbReference type="RefSeq" id="XP_016626213.1">
    <property type="nucleotide sequence ID" value="XM_016782661.1"/>
</dbReference>
<name>A0A0D2GRD1_9EURO</name>
<dbReference type="Pfam" id="PF20174">
    <property type="entry name" value="DUF6540"/>
    <property type="match status" value="1"/>
</dbReference>
<dbReference type="EMBL" id="KN848110">
    <property type="protein sequence ID" value="KIX92090.1"/>
    <property type="molecule type" value="Genomic_DNA"/>
</dbReference>
<evidence type="ECO:0008006" key="3">
    <source>
        <dbReference type="Google" id="ProtNLM"/>
    </source>
</evidence>
<dbReference type="GeneID" id="27717920"/>
<evidence type="ECO:0000313" key="2">
    <source>
        <dbReference type="Proteomes" id="UP000053411"/>
    </source>
</evidence>
<reference evidence="1 2" key="1">
    <citation type="submission" date="2015-01" db="EMBL/GenBank/DDBJ databases">
        <title>The Genome Sequence of Fonsecaea multimorphosa CBS 102226.</title>
        <authorList>
            <consortium name="The Broad Institute Genomics Platform"/>
            <person name="Cuomo C."/>
            <person name="de Hoog S."/>
            <person name="Gorbushina A."/>
            <person name="Stielow B."/>
            <person name="Teixiera M."/>
            <person name="Abouelleil A."/>
            <person name="Chapman S.B."/>
            <person name="Priest M."/>
            <person name="Young S.K."/>
            <person name="Wortman J."/>
            <person name="Nusbaum C."/>
            <person name="Birren B."/>
        </authorList>
    </citation>
    <scope>NUCLEOTIDE SEQUENCE [LARGE SCALE GENOMIC DNA]</scope>
    <source>
        <strain evidence="1 2">CBS 102226</strain>
    </source>
</reference>
<dbReference type="Proteomes" id="UP000053411">
    <property type="component" value="Unassembled WGS sequence"/>
</dbReference>
<protein>
    <recommendedName>
        <fullName evidence="3">PPPDE domain-containing protein</fullName>
    </recommendedName>
</protein>
<sequence length="124" mass="14389">MAMMTVYEVQYKRLPAFHAAIYIHRDEKGGFMYHTVGSHTAGFRYEACKSERPEKSRSLYKMWPRGKVAPEDLPRVDLVCQNVPVPRIRSISGVRIERDCRHWVHQALGDLRTAGVLQEMSRTK</sequence>
<organism evidence="1 2">
    <name type="scientific">Fonsecaea multimorphosa CBS 102226</name>
    <dbReference type="NCBI Taxonomy" id="1442371"/>
    <lineage>
        <taxon>Eukaryota</taxon>
        <taxon>Fungi</taxon>
        <taxon>Dikarya</taxon>
        <taxon>Ascomycota</taxon>
        <taxon>Pezizomycotina</taxon>
        <taxon>Eurotiomycetes</taxon>
        <taxon>Chaetothyriomycetidae</taxon>
        <taxon>Chaetothyriales</taxon>
        <taxon>Herpotrichiellaceae</taxon>
        <taxon>Fonsecaea</taxon>
    </lineage>
</organism>
<gene>
    <name evidence="1" type="ORF">Z520_12174</name>
</gene>
<keyword evidence="2" id="KW-1185">Reference proteome</keyword>
<dbReference type="OrthoDB" id="4135672at2759"/>
<proteinExistence type="predicted"/>
<evidence type="ECO:0000313" key="1">
    <source>
        <dbReference type="EMBL" id="KIX92090.1"/>
    </source>
</evidence>
<dbReference type="AlphaFoldDB" id="A0A0D2GRD1"/>